<name>A0ABD1IQ12_9TELE</name>
<reference evidence="2 3" key="1">
    <citation type="submission" date="2024-09" db="EMBL/GenBank/DDBJ databases">
        <title>A chromosome-level genome assembly of Gray's grenadier anchovy, Coilia grayii.</title>
        <authorList>
            <person name="Fu Z."/>
        </authorList>
    </citation>
    <scope>NUCLEOTIDE SEQUENCE [LARGE SCALE GENOMIC DNA]</scope>
    <source>
        <strain evidence="2">G4</strain>
        <tissue evidence="2">Muscle</tissue>
    </source>
</reference>
<dbReference type="Pfam" id="PF14473">
    <property type="entry name" value="RD3"/>
    <property type="match status" value="1"/>
</dbReference>
<organism evidence="2 3">
    <name type="scientific">Coilia grayii</name>
    <name type="common">Gray's grenadier anchovy</name>
    <dbReference type="NCBI Taxonomy" id="363190"/>
    <lineage>
        <taxon>Eukaryota</taxon>
        <taxon>Metazoa</taxon>
        <taxon>Chordata</taxon>
        <taxon>Craniata</taxon>
        <taxon>Vertebrata</taxon>
        <taxon>Euteleostomi</taxon>
        <taxon>Actinopterygii</taxon>
        <taxon>Neopterygii</taxon>
        <taxon>Teleostei</taxon>
        <taxon>Clupei</taxon>
        <taxon>Clupeiformes</taxon>
        <taxon>Clupeoidei</taxon>
        <taxon>Engraulidae</taxon>
        <taxon>Coilinae</taxon>
        <taxon>Coilia</taxon>
    </lineage>
</organism>
<dbReference type="PANTHER" id="PTHR28489">
    <property type="entry name" value="RENTINAL DEGENERATION 3-LIKE"/>
    <property type="match status" value="1"/>
</dbReference>
<gene>
    <name evidence="2" type="ORF">ACEWY4_026587</name>
</gene>
<evidence type="ECO:0000313" key="2">
    <source>
        <dbReference type="EMBL" id="KAL2077083.1"/>
    </source>
</evidence>
<dbReference type="AlphaFoldDB" id="A0ABD1IQ12"/>
<feature type="region of interest" description="Disordered" evidence="1">
    <location>
        <begin position="174"/>
        <end position="224"/>
    </location>
</feature>
<protein>
    <recommendedName>
        <fullName evidence="4">Protein RD3-like</fullName>
    </recommendedName>
</protein>
<feature type="compositionally biased region" description="Acidic residues" evidence="1">
    <location>
        <begin position="188"/>
        <end position="198"/>
    </location>
</feature>
<sequence>MFPWSSMLSFESKVPRQHTSKEQVTNTLMQELGTMVKRTERIQVERAAQIRLRQRQSSPSSVDYSWLATQPGKVPYELSPKDLMELQDLCAKIPPSVCGPAIVRFRKLINEMEPEVAEVPRLFRSVLLNLLEEMESDAKLQEHVSRWDQQRSKSLSFVNLRSCFRSGQGVGGFPGGSRGLLQEQVWPNEEEEEEEEEVAVQRGSHRGRSKSMPDITPMERRNQS</sequence>
<keyword evidence="3" id="KW-1185">Reference proteome</keyword>
<accession>A0ABD1IQ12</accession>
<dbReference type="EMBL" id="JBHFQA010000024">
    <property type="protein sequence ID" value="KAL2077083.1"/>
    <property type="molecule type" value="Genomic_DNA"/>
</dbReference>
<proteinExistence type="predicted"/>
<dbReference type="PANTHER" id="PTHR28489:SF4">
    <property type="entry name" value="PROTEIN RD3-LIKE"/>
    <property type="match status" value="1"/>
</dbReference>
<evidence type="ECO:0000256" key="1">
    <source>
        <dbReference type="SAM" id="MobiDB-lite"/>
    </source>
</evidence>
<comment type="caution">
    <text evidence="2">The sequence shown here is derived from an EMBL/GenBank/DDBJ whole genome shotgun (WGS) entry which is preliminary data.</text>
</comment>
<dbReference type="InterPro" id="IPR028092">
    <property type="entry name" value="RD3"/>
</dbReference>
<dbReference type="Proteomes" id="UP001591681">
    <property type="component" value="Unassembled WGS sequence"/>
</dbReference>
<evidence type="ECO:0008006" key="4">
    <source>
        <dbReference type="Google" id="ProtNLM"/>
    </source>
</evidence>
<evidence type="ECO:0000313" key="3">
    <source>
        <dbReference type="Proteomes" id="UP001591681"/>
    </source>
</evidence>